<proteinExistence type="predicted"/>
<dbReference type="AlphaFoldDB" id="A0A0F9N911"/>
<evidence type="ECO:0000313" key="2">
    <source>
        <dbReference type="EMBL" id="KKN08387.1"/>
    </source>
</evidence>
<comment type="caution">
    <text evidence="2">The sequence shown here is derived from an EMBL/GenBank/DDBJ whole genome shotgun (WGS) entry which is preliminary data.</text>
</comment>
<keyword evidence="1" id="KW-0472">Membrane</keyword>
<accession>A0A0F9N911</accession>
<name>A0A0F9N911_9ZZZZ</name>
<feature type="transmembrane region" description="Helical" evidence="1">
    <location>
        <begin position="12"/>
        <end position="33"/>
    </location>
</feature>
<organism evidence="2">
    <name type="scientific">marine sediment metagenome</name>
    <dbReference type="NCBI Taxonomy" id="412755"/>
    <lineage>
        <taxon>unclassified sequences</taxon>
        <taxon>metagenomes</taxon>
        <taxon>ecological metagenomes</taxon>
    </lineage>
</organism>
<protein>
    <submittedName>
        <fullName evidence="2">Uncharacterized protein</fullName>
    </submittedName>
</protein>
<evidence type="ECO:0000256" key="1">
    <source>
        <dbReference type="SAM" id="Phobius"/>
    </source>
</evidence>
<reference evidence="2" key="1">
    <citation type="journal article" date="2015" name="Nature">
        <title>Complex archaea that bridge the gap between prokaryotes and eukaryotes.</title>
        <authorList>
            <person name="Spang A."/>
            <person name="Saw J.H."/>
            <person name="Jorgensen S.L."/>
            <person name="Zaremba-Niedzwiedzka K."/>
            <person name="Martijn J."/>
            <person name="Lind A.E."/>
            <person name="van Eijk R."/>
            <person name="Schleper C."/>
            <person name="Guy L."/>
            <person name="Ettema T.J."/>
        </authorList>
    </citation>
    <scope>NUCLEOTIDE SEQUENCE</scope>
</reference>
<gene>
    <name evidence="2" type="ORF">LCGC14_1057190</name>
</gene>
<dbReference type="EMBL" id="LAZR01004463">
    <property type="protein sequence ID" value="KKN08387.1"/>
    <property type="molecule type" value="Genomic_DNA"/>
</dbReference>
<sequence>MIETIMASVGWVIWAGIALFVIGLVSFLSAYFWTIGQYRGWQFIQERMKKSTEVTNHGT</sequence>
<keyword evidence="1" id="KW-0812">Transmembrane</keyword>
<keyword evidence="1" id="KW-1133">Transmembrane helix</keyword>